<organism evidence="2 3">
    <name type="scientific">Uliginosibacterium sediminicola</name>
    <dbReference type="NCBI Taxonomy" id="2024550"/>
    <lineage>
        <taxon>Bacteria</taxon>
        <taxon>Pseudomonadati</taxon>
        <taxon>Pseudomonadota</taxon>
        <taxon>Betaproteobacteria</taxon>
        <taxon>Rhodocyclales</taxon>
        <taxon>Zoogloeaceae</taxon>
        <taxon>Uliginosibacterium</taxon>
    </lineage>
</organism>
<dbReference type="Proteomes" id="UP001410394">
    <property type="component" value="Unassembled WGS sequence"/>
</dbReference>
<sequence length="94" mass="10575">MSTDAAVTLDVRAIAPRFRHPLIFGIFDKLPPGQALLLTNDHDPKPLYYQFQAESNGAFSWDYLEEGPERWQVRIGKAGELSQADRESRCCGGH</sequence>
<reference evidence="2 3" key="1">
    <citation type="journal article" date="2018" name="Int. J. Syst. Evol. Microbiol.">
        <title>Uliginosibacterium sediminicola sp. nov., isolated from freshwater sediment.</title>
        <authorList>
            <person name="Hwang W.M."/>
            <person name="Kim S.M."/>
            <person name="Kang K."/>
            <person name="Ahn T.Y."/>
        </authorList>
    </citation>
    <scope>NUCLEOTIDE SEQUENCE [LARGE SCALE GENOMIC DNA]</scope>
    <source>
        <strain evidence="2 3">M1-21</strain>
    </source>
</reference>
<dbReference type="RefSeq" id="WP_345917659.1">
    <property type="nucleotide sequence ID" value="NZ_JBDIVE010000001.1"/>
</dbReference>
<evidence type="ECO:0000259" key="1">
    <source>
        <dbReference type="Pfam" id="PF10006"/>
    </source>
</evidence>
<dbReference type="InterPro" id="IPR018720">
    <property type="entry name" value="DUF2249"/>
</dbReference>
<comment type="caution">
    <text evidence="2">The sequence shown here is derived from an EMBL/GenBank/DDBJ whole genome shotgun (WGS) entry which is preliminary data.</text>
</comment>
<accession>A0ABU9YT36</accession>
<proteinExistence type="predicted"/>
<gene>
    <name evidence="2" type="ORF">ABDB84_00275</name>
</gene>
<keyword evidence="3" id="KW-1185">Reference proteome</keyword>
<evidence type="ECO:0000313" key="2">
    <source>
        <dbReference type="EMBL" id="MEN3066889.1"/>
    </source>
</evidence>
<evidence type="ECO:0000313" key="3">
    <source>
        <dbReference type="Proteomes" id="UP001410394"/>
    </source>
</evidence>
<dbReference type="EMBL" id="JBDIVE010000001">
    <property type="protein sequence ID" value="MEN3066889.1"/>
    <property type="molecule type" value="Genomic_DNA"/>
</dbReference>
<dbReference type="Pfam" id="PF10006">
    <property type="entry name" value="DUF2249"/>
    <property type="match status" value="1"/>
</dbReference>
<name>A0ABU9YT36_9RHOO</name>
<feature type="domain" description="DUF2249" evidence="1">
    <location>
        <begin position="8"/>
        <end position="77"/>
    </location>
</feature>
<protein>
    <submittedName>
        <fullName evidence="2">DUF2249 domain-containing protein</fullName>
    </submittedName>
</protein>